<dbReference type="Proteomes" id="UP001170310">
    <property type="component" value="Unassembled WGS sequence"/>
</dbReference>
<evidence type="ECO:0000313" key="3">
    <source>
        <dbReference type="Proteomes" id="UP001170310"/>
    </source>
</evidence>
<gene>
    <name evidence="2" type="ORF">Q4528_16530</name>
</gene>
<keyword evidence="3" id="KW-1185">Reference proteome</keyword>
<feature type="non-terminal residue" evidence="2">
    <location>
        <position position="1"/>
    </location>
</feature>
<feature type="domain" description="Inner membrane protein YqiJ OB-fold" evidence="1">
    <location>
        <begin position="1"/>
        <end position="50"/>
    </location>
</feature>
<accession>A0AAW7YXQ4</accession>
<dbReference type="AlphaFoldDB" id="A0AAW7YXQ4"/>
<dbReference type="InterPro" id="IPR010840">
    <property type="entry name" value="YqiJ_OB"/>
</dbReference>
<dbReference type="RefSeq" id="WP_303522904.1">
    <property type="nucleotide sequence ID" value="NZ_JAUOQO010001113.1"/>
</dbReference>
<organism evidence="2 3">
    <name type="scientific">Staphylococcus pasteuri_A</name>
    <dbReference type="NCBI Taxonomy" id="3062664"/>
    <lineage>
        <taxon>Bacteria</taxon>
        <taxon>Bacillati</taxon>
        <taxon>Bacillota</taxon>
        <taxon>Bacilli</taxon>
        <taxon>Bacillales</taxon>
        <taxon>Staphylococcaceae</taxon>
        <taxon>Staphylococcus</taxon>
    </lineage>
</organism>
<sequence>TATIGSPAEAVCVDQHGQKHYLMVQPIDSDDSFPMGTTIVLLERHKKYWTASKLNELLNDH</sequence>
<dbReference type="Pfam" id="PF07290">
    <property type="entry name" value="YqiJ_OB"/>
    <property type="match status" value="1"/>
</dbReference>
<name>A0AAW7YXQ4_9STAP</name>
<dbReference type="EMBL" id="JAUOQO010001113">
    <property type="protein sequence ID" value="MDO6575712.1"/>
    <property type="molecule type" value="Genomic_DNA"/>
</dbReference>
<evidence type="ECO:0000313" key="2">
    <source>
        <dbReference type="EMBL" id="MDO6575712.1"/>
    </source>
</evidence>
<proteinExistence type="predicted"/>
<reference evidence="2" key="1">
    <citation type="submission" date="2023-07" db="EMBL/GenBank/DDBJ databases">
        <title>Genome content predicts the carbon catabolic preferences of heterotrophic bacteria.</title>
        <authorList>
            <person name="Gralka M."/>
        </authorList>
    </citation>
    <scope>NUCLEOTIDE SEQUENCE</scope>
    <source>
        <strain evidence="2">E2R20</strain>
    </source>
</reference>
<evidence type="ECO:0000259" key="1">
    <source>
        <dbReference type="Pfam" id="PF07290"/>
    </source>
</evidence>
<protein>
    <submittedName>
        <fullName evidence="2">DUF1449 family protein</fullName>
    </submittedName>
</protein>
<comment type="caution">
    <text evidence="2">The sequence shown here is derived from an EMBL/GenBank/DDBJ whole genome shotgun (WGS) entry which is preliminary data.</text>
</comment>